<accession>A0A0J6ICE5</accession>
<feature type="compositionally biased region" description="Basic and acidic residues" evidence="1">
    <location>
        <begin position="25"/>
        <end position="36"/>
    </location>
</feature>
<evidence type="ECO:0000256" key="1">
    <source>
        <dbReference type="SAM" id="MobiDB-lite"/>
    </source>
</evidence>
<evidence type="ECO:0000313" key="2">
    <source>
        <dbReference type="EMBL" id="KMM69347.1"/>
    </source>
</evidence>
<dbReference type="Proteomes" id="UP000054567">
    <property type="component" value="Unassembled WGS sequence"/>
</dbReference>
<sequence>MNESWKILSPRAIVSNRPAGNESDGEGKGKKNENKNKNKRYKTQAMKRGPKESQSSQEDSMDMLITDDGWNCKWGEMVRGFSSSGQGQGKKRKLTAVEHLGELANGLAQAWTRKSANGLKTFDCTARTMFGKSNLLLVEQKMDY</sequence>
<protein>
    <submittedName>
        <fullName evidence="2">Uncharacterized protein</fullName>
    </submittedName>
</protein>
<dbReference type="AlphaFoldDB" id="A0A0J6ICE5"/>
<gene>
    <name evidence="2" type="ORF">CPAG_05664</name>
</gene>
<feature type="region of interest" description="Disordered" evidence="1">
    <location>
        <begin position="1"/>
        <end position="60"/>
    </location>
</feature>
<proteinExistence type="predicted"/>
<reference evidence="3" key="3">
    <citation type="journal article" date="2010" name="Genome Res.">
        <title>Population genomic sequencing of Coccidioides fungi reveals recent hybridization and transposon control.</title>
        <authorList>
            <person name="Neafsey D.E."/>
            <person name="Barker B.M."/>
            <person name="Sharpton T.J."/>
            <person name="Stajich J.E."/>
            <person name="Park D.J."/>
            <person name="Whiston E."/>
            <person name="Hung C.-Y."/>
            <person name="McMahan C."/>
            <person name="White J."/>
            <person name="Sykes S."/>
            <person name="Heiman D."/>
            <person name="Young S."/>
            <person name="Zeng Q."/>
            <person name="Abouelleil A."/>
            <person name="Aftuck L."/>
            <person name="Bessette D."/>
            <person name="Brown A."/>
            <person name="FitzGerald M."/>
            <person name="Lui A."/>
            <person name="Macdonald J.P."/>
            <person name="Priest M."/>
            <person name="Orbach M.J."/>
            <person name="Galgiani J.N."/>
            <person name="Kirkland T.N."/>
            <person name="Cole G.T."/>
            <person name="Birren B.W."/>
            <person name="Henn M.R."/>
            <person name="Taylor J.W."/>
            <person name="Rounsley S.D."/>
        </authorList>
    </citation>
    <scope>NUCLEOTIDE SEQUENCE [LARGE SCALE GENOMIC DNA]</scope>
    <source>
        <strain evidence="3">RMSCC 3488</strain>
    </source>
</reference>
<reference evidence="2 3" key="1">
    <citation type="submission" date="2007-06" db="EMBL/GenBank/DDBJ databases">
        <title>The Genome Sequence of Coccidioides posadasii RMSCC_3488.</title>
        <authorList>
            <consortium name="Coccidioides Genome Resources Consortium"/>
            <consortium name="The Broad Institute Genome Sequencing Platform"/>
            <person name="Henn M.R."/>
            <person name="Sykes S."/>
            <person name="Young S."/>
            <person name="Jaffe D."/>
            <person name="Berlin A."/>
            <person name="Alvarez P."/>
            <person name="Butler J."/>
            <person name="Gnerre S."/>
            <person name="Grabherr M."/>
            <person name="Mauceli E."/>
            <person name="Brockman W."/>
            <person name="Kodira C."/>
            <person name="Alvarado L."/>
            <person name="Zeng Q."/>
            <person name="Crawford M."/>
            <person name="Antoine C."/>
            <person name="Devon K."/>
            <person name="Galgiani J."/>
            <person name="Orsborn K."/>
            <person name="Lewis M.L."/>
            <person name="Nusbaum C."/>
            <person name="Galagan J."/>
            <person name="Birren B."/>
        </authorList>
    </citation>
    <scope>NUCLEOTIDE SEQUENCE [LARGE SCALE GENOMIC DNA]</scope>
    <source>
        <strain evidence="2 3">RMSCC 3488</strain>
    </source>
</reference>
<evidence type="ECO:0000313" key="3">
    <source>
        <dbReference type="Proteomes" id="UP000054567"/>
    </source>
</evidence>
<name>A0A0J6ICE5_COCPO</name>
<organism evidence="2 3">
    <name type="scientific">Coccidioides posadasii RMSCC 3488</name>
    <dbReference type="NCBI Taxonomy" id="454284"/>
    <lineage>
        <taxon>Eukaryota</taxon>
        <taxon>Fungi</taxon>
        <taxon>Dikarya</taxon>
        <taxon>Ascomycota</taxon>
        <taxon>Pezizomycotina</taxon>
        <taxon>Eurotiomycetes</taxon>
        <taxon>Eurotiomycetidae</taxon>
        <taxon>Onygenales</taxon>
        <taxon>Onygenaceae</taxon>
        <taxon>Coccidioides</taxon>
    </lineage>
</organism>
<dbReference type="EMBL" id="DS268111">
    <property type="protein sequence ID" value="KMM69347.1"/>
    <property type="molecule type" value="Genomic_DNA"/>
</dbReference>
<dbReference type="VEuPathDB" id="FungiDB:CPAG_05664"/>
<reference evidence="3" key="2">
    <citation type="journal article" date="2009" name="Genome Res.">
        <title>Comparative genomic analyses of the human fungal pathogens Coccidioides and their relatives.</title>
        <authorList>
            <person name="Sharpton T.J."/>
            <person name="Stajich J.E."/>
            <person name="Rounsley S.D."/>
            <person name="Gardner M.J."/>
            <person name="Wortman J.R."/>
            <person name="Jordar V.S."/>
            <person name="Maiti R."/>
            <person name="Kodira C.D."/>
            <person name="Neafsey D.E."/>
            <person name="Zeng Q."/>
            <person name="Hung C.-Y."/>
            <person name="McMahan C."/>
            <person name="Muszewska A."/>
            <person name="Grynberg M."/>
            <person name="Mandel M.A."/>
            <person name="Kellner E.M."/>
            <person name="Barker B.M."/>
            <person name="Galgiani J.N."/>
            <person name="Orbach M.J."/>
            <person name="Kirkland T.N."/>
            <person name="Cole G.T."/>
            <person name="Henn M.R."/>
            <person name="Birren B.W."/>
            <person name="Taylor J.W."/>
        </authorList>
    </citation>
    <scope>NUCLEOTIDE SEQUENCE [LARGE SCALE GENOMIC DNA]</scope>
    <source>
        <strain evidence="3">RMSCC 3488</strain>
    </source>
</reference>